<reference evidence="2" key="1">
    <citation type="submission" date="2019-12" db="EMBL/GenBank/DDBJ databases">
        <authorList>
            <person name="Cremers G."/>
        </authorList>
    </citation>
    <scope>NUCLEOTIDE SEQUENCE</scope>
    <source>
        <strain evidence="2">Mbul1</strain>
    </source>
</reference>
<protein>
    <submittedName>
        <fullName evidence="2">Uncharacterized protein</fullName>
    </submittedName>
</protein>
<evidence type="ECO:0000313" key="2">
    <source>
        <dbReference type="EMBL" id="CAA2103643.1"/>
    </source>
</evidence>
<accession>A0A679IXI2</accession>
<dbReference type="EMBL" id="LR743504">
    <property type="protein sequence ID" value="CAA2103643.1"/>
    <property type="molecule type" value="Genomic_DNA"/>
</dbReference>
<dbReference type="AlphaFoldDB" id="A0A679IXI2"/>
<gene>
    <name evidence="2" type="ORF">MBUL_02299</name>
</gene>
<feature type="transmembrane region" description="Helical" evidence="1">
    <location>
        <begin position="50"/>
        <end position="73"/>
    </location>
</feature>
<name>A0A679IXI2_9HYPH</name>
<keyword evidence="1" id="KW-1133">Transmembrane helix</keyword>
<evidence type="ECO:0000256" key="1">
    <source>
        <dbReference type="SAM" id="Phobius"/>
    </source>
</evidence>
<keyword evidence="1" id="KW-0472">Membrane</keyword>
<proteinExistence type="predicted"/>
<organism evidence="2">
    <name type="scientific">Methylobacterium bullatum</name>
    <dbReference type="NCBI Taxonomy" id="570505"/>
    <lineage>
        <taxon>Bacteria</taxon>
        <taxon>Pseudomonadati</taxon>
        <taxon>Pseudomonadota</taxon>
        <taxon>Alphaproteobacteria</taxon>
        <taxon>Hyphomicrobiales</taxon>
        <taxon>Methylobacteriaceae</taxon>
        <taxon>Methylobacterium</taxon>
    </lineage>
</organism>
<sequence>MTASQQELPRRECTAQDWDDRVTRLTEKLPDRLRRAIEWLREPSRRWVRIGAAILFILGGVFSILPVLGLWMLPVGLALLSQDIPALKVPLERSARWIEGVWRRWFGSGDQKS</sequence>
<keyword evidence="1" id="KW-0812">Transmembrane</keyword>